<evidence type="ECO:0000313" key="1">
    <source>
        <dbReference type="EMBL" id="MER6616400.1"/>
    </source>
</evidence>
<keyword evidence="2" id="KW-1185">Reference proteome</keyword>
<organism evidence="1 2">
    <name type="scientific">Streptomyces xantholiticus</name>
    <dbReference type="NCBI Taxonomy" id="68285"/>
    <lineage>
        <taxon>Bacteria</taxon>
        <taxon>Bacillati</taxon>
        <taxon>Actinomycetota</taxon>
        <taxon>Actinomycetes</taxon>
        <taxon>Kitasatosporales</taxon>
        <taxon>Streptomycetaceae</taxon>
        <taxon>Streptomyces</taxon>
    </lineage>
</organism>
<dbReference type="Proteomes" id="UP001445472">
    <property type="component" value="Unassembled WGS sequence"/>
</dbReference>
<protein>
    <submittedName>
        <fullName evidence="1">Uncharacterized protein</fullName>
    </submittedName>
</protein>
<gene>
    <name evidence="1" type="ORF">ABT276_24095</name>
</gene>
<dbReference type="RefSeq" id="WP_351977776.1">
    <property type="nucleotide sequence ID" value="NZ_JBEPBX010000024.1"/>
</dbReference>
<dbReference type="EMBL" id="JBEPBX010000024">
    <property type="protein sequence ID" value="MER6616400.1"/>
    <property type="molecule type" value="Genomic_DNA"/>
</dbReference>
<accession>A0ABV1V157</accession>
<evidence type="ECO:0000313" key="2">
    <source>
        <dbReference type="Proteomes" id="UP001445472"/>
    </source>
</evidence>
<name>A0ABV1V157_9ACTN</name>
<comment type="caution">
    <text evidence="1">The sequence shown here is derived from an EMBL/GenBank/DDBJ whole genome shotgun (WGS) entry which is preliminary data.</text>
</comment>
<proteinExistence type="predicted"/>
<sequence length="47" mass="5133">MSTDNRLWIIVVVLLPPASTLGSHPVSIQSMTCTALTPPPFVRPAMW</sequence>
<reference evidence="1 2" key="1">
    <citation type="submission" date="2024-06" db="EMBL/GenBank/DDBJ databases">
        <title>The Natural Products Discovery Center: Release of the First 8490 Sequenced Strains for Exploring Actinobacteria Biosynthetic Diversity.</title>
        <authorList>
            <person name="Kalkreuter E."/>
            <person name="Kautsar S.A."/>
            <person name="Yang D."/>
            <person name="Bader C.D."/>
            <person name="Teijaro C.N."/>
            <person name="Fluegel L."/>
            <person name="Davis C.M."/>
            <person name="Simpson J.R."/>
            <person name="Lauterbach L."/>
            <person name="Steele A.D."/>
            <person name="Gui C."/>
            <person name="Meng S."/>
            <person name="Li G."/>
            <person name="Viehrig K."/>
            <person name="Ye F."/>
            <person name="Su P."/>
            <person name="Kiefer A.F."/>
            <person name="Nichols A."/>
            <person name="Cepeda A.J."/>
            <person name="Yan W."/>
            <person name="Fan B."/>
            <person name="Jiang Y."/>
            <person name="Adhikari A."/>
            <person name="Zheng C.-J."/>
            <person name="Schuster L."/>
            <person name="Cowan T.M."/>
            <person name="Smanski M.J."/>
            <person name="Chevrette M.G."/>
            <person name="De Carvalho L.P.S."/>
            <person name="Shen B."/>
        </authorList>
    </citation>
    <scope>NUCLEOTIDE SEQUENCE [LARGE SCALE GENOMIC DNA]</scope>
    <source>
        <strain evidence="1 2">NPDC000837</strain>
    </source>
</reference>